<dbReference type="GO" id="GO:0004866">
    <property type="term" value="F:endopeptidase inhibitor activity"/>
    <property type="evidence" value="ECO:0007669"/>
    <property type="project" value="InterPro"/>
</dbReference>
<dbReference type="InterPro" id="IPR002890">
    <property type="entry name" value="MG2"/>
</dbReference>
<keyword evidence="2 5" id="KW-0732">Signal</keyword>
<dbReference type="InterPro" id="IPR001599">
    <property type="entry name" value="Macroglobln_a2"/>
</dbReference>
<evidence type="ECO:0000256" key="4">
    <source>
        <dbReference type="SAM" id="MobiDB-lite"/>
    </source>
</evidence>
<feature type="compositionally biased region" description="Basic and acidic residues" evidence="4">
    <location>
        <begin position="989"/>
        <end position="1001"/>
    </location>
</feature>
<proteinExistence type="inferred from homology"/>
<feature type="region of interest" description="Disordered" evidence="4">
    <location>
        <begin position="988"/>
        <end position="1015"/>
    </location>
</feature>
<dbReference type="PANTHER" id="PTHR11412">
    <property type="entry name" value="MACROGLOBULIN / COMPLEMENT"/>
    <property type="match status" value="1"/>
</dbReference>
<evidence type="ECO:0000313" key="7">
    <source>
        <dbReference type="EMBL" id="AKF10450.1"/>
    </source>
</evidence>
<dbReference type="SMART" id="SM01360">
    <property type="entry name" value="A2M"/>
    <property type="match status" value="1"/>
</dbReference>
<sequence>MRTSPRSLLLFALVLFAPALARAQDADAVDPASPVGYELALHGSTAAERGAMVRLHGTAYEVQGLSDLRPTPGLELDVTLTQQRRVGHGREVVLRAHARSVEQGRVTIEVPVPLEDLAAPWIEVHVHRAGIAGRVFRFPMTQLAARGVDVLTDRNRYQPGETVRVWSLVRAVRDRAPIPSAPIVFRLHDQQGTMVAERRTETGASGAASVEIVIPEGAALGRWTVQAQAEGAPLAARAITIVRRTVERLAVEVTLDREVLEPGAPLGGRVRVTTPSGTPVRGARVSLTVGDENASPLELVTDDEGIAVIDARAPSFLAGDAAPRQVIARVSHAAHGTLVGSAAYTLARTRWLVAATPEAGGLVPEIDTELYLAVSDPRGRPISQGVELEVRGLGVPNGRATARTDAHGLASVRVRLPRGAAARAQGGACAGQPATSFEVEVRTQPASTLATVCARVALEAGVLARARTPVVAPGSRVEIELIRRPRANGRLVLVEALANDRAVAAAWGDASARSVTLVLPADVQGVLRVRARPVSAADASRPMGELGAALIERGTITAILVRPADAFALDVTPERELHRVRERADVAVRASVSPERGWIALLARDEAAHGGESDFALEWIAGELRDVLRGPFDATNERYVRASLASSLPLDGAVTQPAPLVQEPWDTHESPTGSAPVLAGGVLRDPIAAREELRRRGLAPVMHAIERAVAQLGSDRAARDALVRTSGTRVELRPDVVERVVAMHLLAPSQALTLGGQPLTLAMITAADPSFTFDRIARRVARERLVRLLVALTRFANPDDDAALRASAGEPPERWLARVVQLGMLPADALIDPWGRPFALRRVGGRGPALVVSSRAVDYELASPGPDGRAGTADDVRDPFERAVPARTPYAVISGEDRLMEQLSRLAPGERVLQALVTAYRRLGLAAEEERRAGPVTATVSESDIRLQAELADMQAEADRMAREIEQQAMGGAAASGESVAYDFADDAEGGRGRRARDAPAREAPQAQAPAQPVAPDRLQAMGSVVREEFPATLFFVGEVALDASGTARITIPLADALTTYRLEAIGWTTSGWITSGRGRVRVDQEAMVDAPVPPAARIGDLMRLPVRVQNRTTEPLRARFEITIEGAAGLDVEPLAPIEIPPGDSREAIAVVRARAAGEGAIVVRALREDGTALDAVRRPIVVIEDARRVVEQRRELVGSGDEITIDVPARALQRGPGQLRVAVGGAIVGDPAEWASDGDAVQAAWALAMARRPMPDVARDAVLSQLPTDPGVDEGWFRGWDPLHLATLLGAGWTLPNLSEDAAAAALRSLATQLPEEVRDARIVRPDMPVFAPASAMLVALAPAIRDVDAHPSARDDLLRLVDRLRRLASAEGARASDAPATWARVAAALALSRRGADDPRASEMLRRAERHVFALRSSDGGDQAWLEPDADDGGIEPRVEPTAHLALARIAMGEPEGAMPLLRNIADIARGAHRWPPRVRALASAAAALLTRGAIESIAVTLDGRAIESALEGGVASATLDGLGAPGAHRIVITLPEGALALATIDLRYALPWDVAPARSARLDLAWTGETGARDVRSGSLLTVHNRGARVIARPIVEIELPAGAELDEPTREAMTALLAAPPELEGATLRLHLRPMAPGGFTAIPVRARWSVGGTLRGLGASAWDDAAPPRADVRAVSVLPSRELVIADDGPEPEPPEADASPPPEPRPPVPMPRPLWEVAR</sequence>
<dbReference type="Pfam" id="PF01835">
    <property type="entry name" value="MG2"/>
    <property type="match status" value="1"/>
</dbReference>
<gene>
    <name evidence="7" type="ORF">DB32_007599</name>
</gene>
<comment type="similarity">
    <text evidence="1">Belongs to the protease inhibitor I39 (alpha-2-macroglobulin) family. Bacterial alpha-2-macroglobulin subfamily.</text>
</comment>
<reference evidence="7 8" key="1">
    <citation type="submission" date="2015-03" db="EMBL/GenBank/DDBJ databases">
        <title>Genome assembly of Sandaracinus amylolyticus DSM 53668.</title>
        <authorList>
            <person name="Sharma G."/>
            <person name="Subramanian S."/>
        </authorList>
    </citation>
    <scope>NUCLEOTIDE SEQUENCE [LARGE SCALE GENOMIC DNA]</scope>
    <source>
        <strain evidence="7 8">DSM 53668</strain>
    </source>
</reference>
<keyword evidence="3" id="KW-0882">Thioester bond</keyword>
<evidence type="ECO:0000313" key="8">
    <source>
        <dbReference type="Proteomes" id="UP000034883"/>
    </source>
</evidence>
<feature type="compositionally biased region" description="Pro residues" evidence="4">
    <location>
        <begin position="1706"/>
        <end position="1719"/>
    </location>
</feature>
<feature type="domain" description="Alpha-2-macroglobulin" evidence="6">
    <location>
        <begin position="1033"/>
        <end position="1123"/>
    </location>
</feature>
<protein>
    <submittedName>
        <fullName evidence="7">Alpha-2-macroglobulin domain protein</fullName>
    </submittedName>
</protein>
<evidence type="ECO:0000256" key="1">
    <source>
        <dbReference type="ARBA" id="ARBA00010556"/>
    </source>
</evidence>
<evidence type="ECO:0000259" key="6">
    <source>
        <dbReference type="SMART" id="SM01360"/>
    </source>
</evidence>
<accession>A0A0F6W8X7</accession>
<evidence type="ECO:0000256" key="3">
    <source>
        <dbReference type="ARBA" id="ARBA00022966"/>
    </source>
</evidence>
<dbReference type="EMBL" id="CP011125">
    <property type="protein sequence ID" value="AKF10450.1"/>
    <property type="molecule type" value="Genomic_DNA"/>
</dbReference>
<feature type="region of interest" description="Disordered" evidence="4">
    <location>
        <begin position="1689"/>
        <end position="1726"/>
    </location>
</feature>
<organism evidence="7 8">
    <name type="scientific">Sandaracinus amylolyticus</name>
    <dbReference type="NCBI Taxonomy" id="927083"/>
    <lineage>
        <taxon>Bacteria</taxon>
        <taxon>Pseudomonadati</taxon>
        <taxon>Myxococcota</taxon>
        <taxon>Polyangia</taxon>
        <taxon>Polyangiales</taxon>
        <taxon>Sandaracinaceae</taxon>
        <taxon>Sandaracinus</taxon>
    </lineage>
</organism>
<dbReference type="Gene3D" id="2.60.40.1930">
    <property type="match status" value="1"/>
</dbReference>
<feature type="signal peptide" evidence="5">
    <location>
        <begin position="1"/>
        <end position="23"/>
    </location>
</feature>
<dbReference type="Pfam" id="PF00207">
    <property type="entry name" value="A2M"/>
    <property type="match status" value="1"/>
</dbReference>
<dbReference type="Proteomes" id="UP000034883">
    <property type="component" value="Chromosome"/>
</dbReference>
<name>A0A0F6W8X7_9BACT</name>
<evidence type="ECO:0000256" key="2">
    <source>
        <dbReference type="ARBA" id="ARBA00022729"/>
    </source>
</evidence>
<keyword evidence="8" id="KW-1185">Reference proteome</keyword>
<dbReference type="PANTHER" id="PTHR11412:SF136">
    <property type="entry name" value="CD109 ANTIGEN"/>
    <property type="match status" value="1"/>
</dbReference>
<feature type="chain" id="PRO_5002511854" evidence="5">
    <location>
        <begin position="24"/>
        <end position="1726"/>
    </location>
</feature>
<evidence type="ECO:0000256" key="5">
    <source>
        <dbReference type="SAM" id="SignalP"/>
    </source>
</evidence>
<dbReference type="KEGG" id="samy:DB32_007599"/>
<dbReference type="STRING" id="927083.DB32_007599"/>
<feature type="compositionally biased region" description="Low complexity" evidence="4">
    <location>
        <begin position="1002"/>
        <end position="1015"/>
    </location>
</feature>
<dbReference type="InterPro" id="IPR050473">
    <property type="entry name" value="A2M/Complement_sys"/>
</dbReference>